<dbReference type="EMBL" id="CP120993">
    <property type="protein sequence ID" value="WLQ45635.1"/>
    <property type="molecule type" value="Genomic_DNA"/>
</dbReference>
<dbReference type="Pfam" id="PF07693">
    <property type="entry name" value="KAP_NTPase"/>
    <property type="match status" value="1"/>
</dbReference>
<name>A0ABY9IFA7_9ACTN</name>
<evidence type="ECO:0000259" key="2">
    <source>
        <dbReference type="Pfam" id="PF07693"/>
    </source>
</evidence>
<feature type="transmembrane region" description="Helical" evidence="1">
    <location>
        <begin position="162"/>
        <end position="182"/>
    </location>
</feature>
<sequence length="933" mass="103046">MAVTGFVWSDDREKAIYQQVVKECLKEGHLQEMLARRPEVSVEHVAEAVGSAPYVDRVLADRERSRGHLLYRRVLRISAPVSWAMPVSATLGEQWKQENAARWAGGIVSFTMGVLLALGPAWPLGLGLLILQFLFYAALTYLDGRLSGPFSLSPQTGGPLVTWRHACLLALLNPVTAALWWAQRLTQWLWMSELRRSGLAVEVGRAVEELFGDDLHTLLMPSSYEGLRAPQDDQYHVDNTALVELKRKMAHLDGGTVAVSGPRGVGKTTLMQRCVQPRDFSVFAHAPATYTPHDFLISLFVSVCRTYIDRAGYTAPDFVRLSYLRRLLDRMLPPLRRLLHTLARTVLALALIGFGLYAWGHSRVEELGPRVRHILASAAEAVESFLEDVAAGRAPGAALVLAFAGVFVWQRRLSRSLILRLKIAAVSIVMLCVIAAFFWSVLSLFVDPDLRGREHPGSFRPWQAGLVLAWIGCLYLYLSPPPPGESADAGRFANKQRWFGPPVRLLPFAFVGLTFLDPATRPFLADDENPLRLGTFLLALLVWQLMNQSQRLLPRTAPPMVIACRNHLYRLQTIQSSTAGLTTGVAPFLTLGTTHSGALTSLAPAYPSLVNEFRELLTRIARDEHAQGHRVVIVIDEVDRLGTDVQALSFLAEIKAILGVPHVHYLISVAEDVGAAFVRRGLPHRDVTDSSLDDVLHVLPRTLDESAVILKRRAPDISDPYIAFAHALSGGIPRDLIRYGRRLMEIRSDTDRVQLSELVQALLIEELSETLAGFRTLLAKQEWQPGATDVLDSFRILAAHLRVACPCPEPTDQLRGVLQYFVACGGTGLPDASRRLVDEATAYAYFSLTLLEVFGQPDFTDRRTRAARRLNGHLGLLAEARQELAVSPYSARTVVDAVRGAWQLEPVAAQGTQPDVVIPAPRGAACSAEHATR</sequence>
<evidence type="ECO:0000313" key="4">
    <source>
        <dbReference type="Proteomes" id="UP001229952"/>
    </source>
</evidence>
<accession>A0ABY9IFA7</accession>
<evidence type="ECO:0000256" key="1">
    <source>
        <dbReference type="SAM" id="Phobius"/>
    </source>
</evidence>
<geneLocation type="plasmid" evidence="3 4">
    <name>unnamed1</name>
</geneLocation>
<feature type="transmembrane region" description="Helical" evidence="1">
    <location>
        <begin position="421"/>
        <end position="442"/>
    </location>
</feature>
<keyword evidence="1" id="KW-0472">Membrane</keyword>
<organism evidence="3 4">
    <name type="scientific">Streptomyces laculatispora</name>
    <dbReference type="NCBI Taxonomy" id="887464"/>
    <lineage>
        <taxon>Bacteria</taxon>
        <taxon>Bacillati</taxon>
        <taxon>Actinomycetota</taxon>
        <taxon>Actinomycetes</taxon>
        <taxon>Kitasatosporales</taxon>
        <taxon>Streptomycetaceae</taxon>
        <taxon>Streptomyces</taxon>
    </lineage>
</organism>
<proteinExistence type="predicted"/>
<dbReference type="RefSeq" id="WP_306092781.1">
    <property type="nucleotide sequence ID" value="NZ_CP120993.1"/>
</dbReference>
<keyword evidence="1" id="KW-0812">Transmembrane</keyword>
<feature type="transmembrane region" description="Helical" evidence="1">
    <location>
        <begin position="125"/>
        <end position="142"/>
    </location>
</feature>
<gene>
    <name evidence="3" type="ORF">P8A22_38090</name>
</gene>
<reference evidence="3 4" key="1">
    <citation type="submission" date="2023-03" db="EMBL/GenBank/DDBJ databases">
        <title>Isolation and description of six Streptomyces strains from soil environments, able to metabolize different microbial glucans.</title>
        <authorList>
            <person name="Widen T."/>
            <person name="Larsbrink J."/>
        </authorList>
    </citation>
    <scope>NUCLEOTIDE SEQUENCE [LARGE SCALE GENOMIC DNA]</scope>
    <source>
        <strain evidence="3 4">Mut2</strain>
        <plasmid evidence="3 4">unnamed1</plasmid>
    </source>
</reference>
<dbReference type="SUPFAM" id="SSF52540">
    <property type="entry name" value="P-loop containing nucleoside triphosphate hydrolases"/>
    <property type="match status" value="1"/>
</dbReference>
<keyword evidence="1" id="KW-1133">Transmembrane helix</keyword>
<dbReference type="InterPro" id="IPR011646">
    <property type="entry name" value="KAP_P-loop"/>
</dbReference>
<protein>
    <submittedName>
        <fullName evidence="3">P-loop NTPase fold protein</fullName>
    </submittedName>
</protein>
<keyword evidence="3" id="KW-0614">Plasmid</keyword>
<evidence type="ECO:0000313" key="3">
    <source>
        <dbReference type="EMBL" id="WLQ45635.1"/>
    </source>
</evidence>
<keyword evidence="4" id="KW-1185">Reference proteome</keyword>
<feature type="domain" description="KAP NTPase" evidence="2">
    <location>
        <begin position="607"/>
        <end position="673"/>
    </location>
</feature>
<dbReference type="Proteomes" id="UP001229952">
    <property type="component" value="Plasmid unnamed1"/>
</dbReference>
<feature type="transmembrane region" description="Helical" evidence="1">
    <location>
        <begin position="338"/>
        <end position="359"/>
    </location>
</feature>
<feature type="transmembrane region" description="Helical" evidence="1">
    <location>
        <begin position="390"/>
        <end position="409"/>
    </location>
</feature>
<dbReference type="InterPro" id="IPR027417">
    <property type="entry name" value="P-loop_NTPase"/>
</dbReference>